<dbReference type="GO" id="GO:0016887">
    <property type="term" value="F:ATP hydrolysis activity"/>
    <property type="evidence" value="ECO:0007669"/>
    <property type="project" value="InterPro"/>
</dbReference>
<dbReference type="InterPro" id="IPR027417">
    <property type="entry name" value="P-loop_NTPase"/>
</dbReference>
<dbReference type="SMART" id="SM00382">
    <property type="entry name" value="AAA"/>
    <property type="match status" value="1"/>
</dbReference>
<gene>
    <name evidence="6" type="ORF">EV215_1757</name>
</gene>
<evidence type="ECO:0000313" key="6">
    <source>
        <dbReference type="EMBL" id="TDT68036.1"/>
    </source>
</evidence>
<dbReference type="InterPro" id="IPR003439">
    <property type="entry name" value="ABC_transporter-like_ATP-bd"/>
</dbReference>
<evidence type="ECO:0000256" key="4">
    <source>
        <dbReference type="ARBA" id="ARBA00022840"/>
    </source>
</evidence>
<dbReference type="InterPro" id="IPR050153">
    <property type="entry name" value="Metal_Ion_Import_ABC"/>
</dbReference>
<dbReference type="AlphaFoldDB" id="A0AA46DXE2"/>
<dbReference type="PROSITE" id="PS50893">
    <property type="entry name" value="ABC_TRANSPORTER_2"/>
    <property type="match status" value="1"/>
</dbReference>
<name>A0AA46DXE2_9FUSO</name>
<dbReference type="Pfam" id="PF00005">
    <property type="entry name" value="ABC_tran"/>
    <property type="match status" value="1"/>
</dbReference>
<comment type="caution">
    <text evidence="6">The sequence shown here is derived from an EMBL/GenBank/DDBJ whole genome shotgun (WGS) entry which is preliminary data.</text>
</comment>
<dbReference type="Gene3D" id="3.40.50.300">
    <property type="entry name" value="P-loop containing nucleotide triphosphate hydrolases"/>
    <property type="match status" value="1"/>
</dbReference>
<dbReference type="SUPFAM" id="SSF52540">
    <property type="entry name" value="P-loop containing nucleoside triphosphate hydrolases"/>
    <property type="match status" value="1"/>
</dbReference>
<dbReference type="PROSITE" id="PS00211">
    <property type="entry name" value="ABC_TRANSPORTER_1"/>
    <property type="match status" value="1"/>
</dbReference>
<feature type="domain" description="ABC transporter" evidence="5">
    <location>
        <begin position="13"/>
        <end position="211"/>
    </location>
</feature>
<keyword evidence="3" id="KW-0547">Nucleotide-binding</keyword>
<accession>A0AA46DXE2</accession>
<dbReference type="EMBL" id="SOBG01000008">
    <property type="protein sequence ID" value="TDT68036.1"/>
    <property type="molecule type" value="Genomic_DNA"/>
</dbReference>
<keyword evidence="4 6" id="KW-0067">ATP-binding</keyword>
<keyword evidence="7" id="KW-1185">Reference proteome</keyword>
<dbReference type="GO" id="GO:0005524">
    <property type="term" value="F:ATP binding"/>
    <property type="evidence" value="ECO:0007669"/>
    <property type="project" value="UniProtKB-KW"/>
</dbReference>
<sequence>MYNKIGDDMENIIKIENLNLTLNNKWIFKNFNLSLNKNEKILLNSKSGSGKTTLLNIIFGFFYIDSDVYINNNKLNSKNIEKIRENISYIPQNIFFQTMKVIEFIEYIFSLKQYRKKELDILKLEKYLEIFQLDKDILNNFTNKLSGGEKQRLMLIITILLDKDIWLLDEPTSAIDSETKKKVIENILKLDKTMIIVSHDKEWLEYESIKIISW</sequence>
<proteinExistence type="inferred from homology"/>
<dbReference type="PANTHER" id="PTHR42734:SF17">
    <property type="entry name" value="METAL TRANSPORT SYSTEM ATP-BINDING PROTEIN TM_0124-RELATED"/>
    <property type="match status" value="1"/>
</dbReference>
<evidence type="ECO:0000256" key="1">
    <source>
        <dbReference type="ARBA" id="ARBA00005417"/>
    </source>
</evidence>
<reference evidence="6 7" key="1">
    <citation type="submission" date="2019-03" db="EMBL/GenBank/DDBJ databases">
        <title>Genomic Encyclopedia of Type Strains, Phase IV (KMG-IV): sequencing the most valuable type-strain genomes for metagenomic binning, comparative biology and taxonomic classification.</title>
        <authorList>
            <person name="Goeker M."/>
        </authorList>
    </citation>
    <scope>NUCLEOTIDE SEQUENCE [LARGE SCALE GENOMIC DNA]</scope>
    <source>
        <strain evidence="6 7">DSM 100055</strain>
    </source>
</reference>
<protein>
    <submittedName>
        <fullName evidence="6">ABC transport system ATP-binding protein</fullName>
    </submittedName>
</protein>
<dbReference type="Proteomes" id="UP000294678">
    <property type="component" value="Unassembled WGS sequence"/>
</dbReference>
<dbReference type="InterPro" id="IPR017871">
    <property type="entry name" value="ABC_transporter-like_CS"/>
</dbReference>
<evidence type="ECO:0000259" key="5">
    <source>
        <dbReference type="PROSITE" id="PS50893"/>
    </source>
</evidence>
<evidence type="ECO:0000256" key="2">
    <source>
        <dbReference type="ARBA" id="ARBA00022448"/>
    </source>
</evidence>
<evidence type="ECO:0000256" key="3">
    <source>
        <dbReference type="ARBA" id="ARBA00022741"/>
    </source>
</evidence>
<evidence type="ECO:0000313" key="7">
    <source>
        <dbReference type="Proteomes" id="UP000294678"/>
    </source>
</evidence>
<dbReference type="InterPro" id="IPR003593">
    <property type="entry name" value="AAA+_ATPase"/>
</dbReference>
<organism evidence="6 7">
    <name type="scientific">Hypnocyclicus thermotrophus</name>
    <dbReference type="NCBI Taxonomy" id="1627895"/>
    <lineage>
        <taxon>Bacteria</taxon>
        <taxon>Fusobacteriati</taxon>
        <taxon>Fusobacteriota</taxon>
        <taxon>Fusobacteriia</taxon>
        <taxon>Fusobacteriales</taxon>
        <taxon>Fusobacteriaceae</taxon>
        <taxon>Hypnocyclicus</taxon>
    </lineage>
</organism>
<comment type="similarity">
    <text evidence="1">Belongs to the ABC transporter superfamily.</text>
</comment>
<keyword evidence="2" id="KW-0813">Transport</keyword>
<dbReference type="PANTHER" id="PTHR42734">
    <property type="entry name" value="METAL TRANSPORT SYSTEM ATP-BINDING PROTEIN TM_0124-RELATED"/>
    <property type="match status" value="1"/>
</dbReference>